<proteinExistence type="predicted"/>
<accession>A0A7S3PCN6</accession>
<reference evidence="2" key="1">
    <citation type="submission" date="2021-01" db="EMBL/GenBank/DDBJ databases">
        <authorList>
            <person name="Corre E."/>
            <person name="Pelletier E."/>
            <person name="Niang G."/>
            <person name="Scheremetjew M."/>
            <person name="Finn R."/>
            <person name="Kale V."/>
            <person name="Holt S."/>
            <person name="Cochrane G."/>
            <person name="Meng A."/>
            <person name="Brown T."/>
            <person name="Cohen L."/>
        </authorList>
    </citation>
    <scope>NUCLEOTIDE SEQUENCE</scope>
    <source>
        <strain evidence="2">GSBS06</strain>
    </source>
</reference>
<evidence type="ECO:0000313" key="2">
    <source>
        <dbReference type="EMBL" id="CAE0430154.1"/>
    </source>
</evidence>
<feature type="chain" id="PRO_5031028197" evidence="1">
    <location>
        <begin position="28"/>
        <end position="508"/>
    </location>
</feature>
<dbReference type="AlphaFoldDB" id="A0A7S3PCN6"/>
<sequence length="508" mass="58300">MELSPKTFFFMLLAMVLLLGLTIVNEGSRTYVNNLYQYNVYNVASADENSIPNSQDILIAENKQTDFITTHAKISDKDKAGVCMAPQDPDQEFEQRFRNKCGYWIKRVDEWKKMMAGKRQFLKFQAHQERSGTGDRLAGSMTGFHESSRNGKQLHLRWTNIDKVFKPSCMLDNQFDPERRPLVVLNGTRKRLGSGSCKGQTWYQCKIIRHNQDKCPIYNRACLGQSHCGELVDTYGETLNMGQVIGCPLRMTFQPKKDFFDHEVMWDIDNHTVNGTVRELVTALKQYETIAIHLRLGDALMTSKVQGLPQSAKENNAVQMSQQCAEIVHNHLSKNMNNMPTSQSPSAATSMDIVTDAVKKKSSKLIKWIIASDDERIRNYYRENFPDKVIILKNRPRHVQMVKKISKRDGEDVGTDEIRNLFAEWYIIGRADHLIANKAHSFGMSAFSRSAWVYNLKSQYYEVNPNNPKINCRKKEFYYHGNSVTINQICKNPSNLLKIDQAHMVTTA</sequence>
<evidence type="ECO:0000256" key="1">
    <source>
        <dbReference type="SAM" id="SignalP"/>
    </source>
</evidence>
<keyword evidence="1" id="KW-0732">Signal</keyword>
<dbReference type="Gene3D" id="3.40.50.11350">
    <property type="match status" value="1"/>
</dbReference>
<gene>
    <name evidence="2" type="ORF">ASTO00021_LOCUS466</name>
</gene>
<dbReference type="EMBL" id="HBIN01000936">
    <property type="protein sequence ID" value="CAE0430154.1"/>
    <property type="molecule type" value="Transcribed_RNA"/>
</dbReference>
<protein>
    <submittedName>
        <fullName evidence="2">Uncharacterized protein</fullName>
    </submittedName>
</protein>
<organism evidence="2">
    <name type="scientific">Aplanochytrium stocchinoi</name>
    <dbReference type="NCBI Taxonomy" id="215587"/>
    <lineage>
        <taxon>Eukaryota</taxon>
        <taxon>Sar</taxon>
        <taxon>Stramenopiles</taxon>
        <taxon>Bigyra</taxon>
        <taxon>Labyrinthulomycetes</taxon>
        <taxon>Thraustochytrida</taxon>
        <taxon>Thraustochytriidae</taxon>
        <taxon>Aplanochytrium</taxon>
    </lineage>
</organism>
<name>A0A7S3PCN6_9STRA</name>
<feature type="signal peptide" evidence="1">
    <location>
        <begin position="1"/>
        <end position="27"/>
    </location>
</feature>